<comment type="caution">
    <text evidence="2">The sequence shown here is derived from an EMBL/GenBank/DDBJ whole genome shotgun (WGS) entry which is preliminary data.</text>
</comment>
<dbReference type="Pfam" id="PF13302">
    <property type="entry name" value="Acetyltransf_3"/>
    <property type="match status" value="1"/>
</dbReference>
<gene>
    <name evidence="2" type="ORF">J2Z32_003602</name>
</gene>
<organism evidence="2 3">
    <name type="scientific">Paenibacillus turicensis</name>
    <dbReference type="NCBI Taxonomy" id="160487"/>
    <lineage>
        <taxon>Bacteria</taxon>
        <taxon>Bacillati</taxon>
        <taxon>Bacillota</taxon>
        <taxon>Bacilli</taxon>
        <taxon>Bacillales</taxon>
        <taxon>Paenibacillaceae</taxon>
        <taxon>Paenibacillus</taxon>
    </lineage>
</organism>
<dbReference type="CDD" id="cd04301">
    <property type="entry name" value="NAT_SF"/>
    <property type="match status" value="1"/>
</dbReference>
<dbReference type="EC" id="2.3.1.267" evidence="2"/>
<accession>A0ABS4FWI6</accession>
<evidence type="ECO:0000313" key="3">
    <source>
        <dbReference type="Proteomes" id="UP001519272"/>
    </source>
</evidence>
<dbReference type="InterPro" id="IPR000182">
    <property type="entry name" value="GNAT_dom"/>
</dbReference>
<dbReference type="PANTHER" id="PTHR43792:SF9">
    <property type="entry name" value="RIBOSOMAL-PROTEIN-ALANINE ACETYLTRANSFERASE"/>
    <property type="match status" value="1"/>
</dbReference>
<dbReference type="SUPFAM" id="SSF55729">
    <property type="entry name" value="Acyl-CoA N-acyltransferases (Nat)"/>
    <property type="match status" value="1"/>
</dbReference>
<dbReference type="PANTHER" id="PTHR43792">
    <property type="entry name" value="GNAT FAMILY, PUTATIVE (AFU_ORTHOLOGUE AFUA_3G00765)-RELATED-RELATED"/>
    <property type="match status" value="1"/>
</dbReference>
<dbReference type="InterPro" id="IPR051531">
    <property type="entry name" value="N-acetyltransferase"/>
</dbReference>
<keyword evidence="3" id="KW-1185">Reference proteome</keyword>
<reference evidence="2 3" key="1">
    <citation type="submission" date="2021-03" db="EMBL/GenBank/DDBJ databases">
        <title>Genomic Encyclopedia of Type Strains, Phase IV (KMG-IV): sequencing the most valuable type-strain genomes for metagenomic binning, comparative biology and taxonomic classification.</title>
        <authorList>
            <person name="Goeker M."/>
        </authorList>
    </citation>
    <scope>NUCLEOTIDE SEQUENCE [LARGE SCALE GENOMIC DNA]</scope>
    <source>
        <strain evidence="2 3">DSM 14349</strain>
    </source>
</reference>
<evidence type="ECO:0000313" key="2">
    <source>
        <dbReference type="EMBL" id="MBP1906937.1"/>
    </source>
</evidence>
<proteinExistence type="predicted"/>
<dbReference type="Proteomes" id="UP001519272">
    <property type="component" value="Unassembled WGS sequence"/>
</dbReference>
<keyword evidence="2" id="KW-0012">Acyltransferase</keyword>
<protein>
    <submittedName>
        <fullName evidence="2">Ribosomal-protein-alanine N-acetyltransferase</fullName>
        <ecNumber evidence="2">2.3.1.267</ecNumber>
    </submittedName>
</protein>
<keyword evidence="2" id="KW-0808">Transferase</keyword>
<name>A0ABS4FWI6_9BACL</name>
<sequence>MNLDLNQNESMNTKQTPAIQFQFDQFPMLHTERCNLREAMDEDHVLLLELYGNPKVVEFLPLDTFTSLEDAEGEISWYRSIFKNKTGLRWIIEDRESGKAIGTCGFLGYESEHYRAELGYDLLEDYWGKGIMREVIQEISTFGFENLGLNKIEAKITPENIASQRLLEKLGFSREGLLRQHEFEKGSFVDILVMAKLKAEHLG</sequence>
<evidence type="ECO:0000259" key="1">
    <source>
        <dbReference type="PROSITE" id="PS51186"/>
    </source>
</evidence>
<feature type="domain" description="N-acetyltransferase" evidence="1">
    <location>
        <begin position="34"/>
        <end position="199"/>
    </location>
</feature>
<dbReference type="GO" id="GO:0008999">
    <property type="term" value="F:protein-N-terminal-alanine acetyltransferase activity"/>
    <property type="evidence" value="ECO:0007669"/>
    <property type="project" value="UniProtKB-EC"/>
</dbReference>
<dbReference type="EMBL" id="JAGGKG010000020">
    <property type="protein sequence ID" value="MBP1906937.1"/>
    <property type="molecule type" value="Genomic_DNA"/>
</dbReference>
<dbReference type="PROSITE" id="PS51186">
    <property type="entry name" value="GNAT"/>
    <property type="match status" value="1"/>
</dbReference>
<dbReference type="Gene3D" id="3.40.630.30">
    <property type="match status" value="1"/>
</dbReference>
<dbReference type="RefSeq" id="WP_245251580.1">
    <property type="nucleotide sequence ID" value="NZ_JAGGKG010000020.1"/>
</dbReference>
<dbReference type="InterPro" id="IPR016181">
    <property type="entry name" value="Acyl_CoA_acyltransferase"/>
</dbReference>